<protein>
    <recommendedName>
        <fullName evidence="4">Omega-hydroxypalmitate O-feruloyl transferase</fullName>
    </recommendedName>
</protein>
<dbReference type="PANTHER" id="PTHR31642:SF221">
    <property type="entry name" value="O-ACYLTRANSFERASE WSD1 C-TERMINAL DOMAIN-CONTAINING PROTEIN"/>
    <property type="match status" value="1"/>
</dbReference>
<dbReference type="EMBL" id="CM018047">
    <property type="protein sequence ID" value="KAA8524893.1"/>
    <property type="molecule type" value="Genomic_DNA"/>
</dbReference>
<sequence length="455" mass="51329">MSLRFETEKKMEGLDGYAETFSVKKQKPIQVGPATTTRNGLYFLSNLDQIIRCAIEILFAYKGDERGRDTATSFEVIKEALAKILVEYYPIAGCLTRGWDGKMMVRCSGEGVPFVKAISENEMAVLGDINIIDPVKLRKLIHFNEGTDQNILDVPLLTVQVTRFKCGGIIVGVRFNHMLMDGKSLTDFISSWAKVAREEPLSDPYLDRSILCPRQPPVINFPHDEYTKKEGERKSMPFHDQKGKLVYQSFCFDPKKLTQLKRMATDCDHQLVTPTSFELISALVWISRTKALKIKPDQATKLLLVVDGRSKFKPPLPKGYFGNGIAWSCAQCKTKELTGKPLSFAVKMVHEAINAVTEDYVRSAIDYFEVTRKGLEYDQNICWITKWSRLPFYDANFGWGEPTQVAPASTLDNLVLVVSQENNSENVVVSLGLSFSAMAIFRELIQLGPKHNCRL</sequence>
<dbReference type="Pfam" id="PF02458">
    <property type="entry name" value="Transferase"/>
    <property type="match status" value="1"/>
</dbReference>
<dbReference type="InterPro" id="IPR050317">
    <property type="entry name" value="Plant_Fungal_Acyltransferase"/>
</dbReference>
<dbReference type="InterPro" id="IPR023213">
    <property type="entry name" value="CAT-like_dom_sf"/>
</dbReference>
<evidence type="ECO:0000313" key="2">
    <source>
        <dbReference type="EMBL" id="KAA8524893.1"/>
    </source>
</evidence>
<dbReference type="GO" id="GO:0016747">
    <property type="term" value="F:acyltransferase activity, transferring groups other than amino-acyl groups"/>
    <property type="evidence" value="ECO:0007669"/>
    <property type="project" value="TreeGrafter"/>
</dbReference>
<comment type="similarity">
    <text evidence="1">Belongs to the plant acyltransferase family.</text>
</comment>
<accession>A0A5J5A1X7</accession>
<proteinExistence type="inferred from homology"/>
<reference evidence="2 3" key="1">
    <citation type="submission" date="2019-09" db="EMBL/GenBank/DDBJ databases">
        <title>A chromosome-level genome assembly of the Chinese tupelo Nyssa sinensis.</title>
        <authorList>
            <person name="Yang X."/>
            <person name="Kang M."/>
            <person name="Yang Y."/>
            <person name="Xiong H."/>
            <person name="Wang M."/>
            <person name="Zhang Z."/>
            <person name="Wang Z."/>
            <person name="Wu H."/>
            <person name="Ma T."/>
            <person name="Liu J."/>
            <person name="Xi Z."/>
        </authorList>
    </citation>
    <scope>NUCLEOTIDE SEQUENCE [LARGE SCALE GENOMIC DNA]</scope>
    <source>
        <strain evidence="2">J267</strain>
        <tissue evidence="2">Leaf</tissue>
    </source>
</reference>
<evidence type="ECO:0000256" key="1">
    <source>
        <dbReference type="ARBA" id="ARBA00009861"/>
    </source>
</evidence>
<dbReference type="Gene3D" id="3.30.559.10">
    <property type="entry name" value="Chloramphenicol acetyltransferase-like domain"/>
    <property type="match status" value="2"/>
</dbReference>
<dbReference type="Proteomes" id="UP000325577">
    <property type="component" value="Linkage Group LG4"/>
</dbReference>
<keyword evidence="3" id="KW-1185">Reference proteome</keyword>
<organism evidence="2 3">
    <name type="scientific">Nyssa sinensis</name>
    <dbReference type="NCBI Taxonomy" id="561372"/>
    <lineage>
        <taxon>Eukaryota</taxon>
        <taxon>Viridiplantae</taxon>
        <taxon>Streptophyta</taxon>
        <taxon>Embryophyta</taxon>
        <taxon>Tracheophyta</taxon>
        <taxon>Spermatophyta</taxon>
        <taxon>Magnoliopsida</taxon>
        <taxon>eudicotyledons</taxon>
        <taxon>Gunneridae</taxon>
        <taxon>Pentapetalae</taxon>
        <taxon>asterids</taxon>
        <taxon>Cornales</taxon>
        <taxon>Nyssaceae</taxon>
        <taxon>Nyssa</taxon>
    </lineage>
</organism>
<dbReference type="PANTHER" id="PTHR31642">
    <property type="entry name" value="TRICHOTHECENE 3-O-ACETYLTRANSFERASE"/>
    <property type="match status" value="1"/>
</dbReference>
<evidence type="ECO:0000313" key="3">
    <source>
        <dbReference type="Proteomes" id="UP000325577"/>
    </source>
</evidence>
<dbReference type="AlphaFoldDB" id="A0A5J5A1X7"/>
<name>A0A5J5A1X7_9ASTE</name>
<gene>
    <name evidence="2" type="ORF">F0562_011316</name>
</gene>
<dbReference type="OrthoDB" id="671439at2759"/>
<evidence type="ECO:0008006" key="4">
    <source>
        <dbReference type="Google" id="ProtNLM"/>
    </source>
</evidence>